<dbReference type="InterPro" id="IPR015940">
    <property type="entry name" value="UBA"/>
</dbReference>
<dbReference type="SUPFAM" id="SSF46934">
    <property type="entry name" value="UBA-like"/>
    <property type="match status" value="2"/>
</dbReference>
<dbReference type="PRINTS" id="PR00405">
    <property type="entry name" value="REVINTRACTNG"/>
</dbReference>
<dbReference type="PROSITE" id="PS50030">
    <property type="entry name" value="UBA"/>
    <property type="match status" value="2"/>
</dbReference>
<dbReference type="InterPro" id="IPR001164">
    <property type="entry name" value="ArfGAP_dom"/>
</dbReference>
<evidence type="ECO:0000256" key="2">
    <source>
        <dbReference type="ARBA" id="ARBA00008796"/>
    </source>
</evidence>
<dbReference type="FunFam" id="1.10.220.150:FF:000026">
    <property type="entry name" value="GTPase activating protein for Arf, putative"/>
    <property type="match status" value="1"/>
</dbReference>
<evidence type="ECO:0000256" key="5">
    <source>
        <dbReference type="PROSITE-ProRule" id="PRU00288"/>
    </source>
</evidence>
<evidence type="ECO:0000259" key="7">
    <source>
        <dbReference type="PROSITE" id="PS50030"/>
    </source>
</evidence>
<dbReference type="CDD" id="cd08204">
    <property type="entry name" value="ArfGap"/>
    <property type="match status" value="1"/>
</dbReference>
<dbReference type="SMART" id="SM00105">
    <property type="entry name" value="ArfGap"/>
    <property type="match status" value="1"/>
</dbReference>
<keyword evidence="5" id="KW-0862">Zinc</keyword>
<dbReference type="InterPro" id="IPR016181">
    <property type="entry name" value="Acyl_CoA_acyltransferase"/>
</dbReference>
<accession>T5A6E0</accession>
<dbReference type="Gene3D" id="3.40.630.60">
    <property type="match status" value="1"/>
</dbReference>
<feature type="region of interest" description="Disordered" evidence="6">
    <location>
        <begin position="126"/>
        <end position="156"/>
    </location>
</feature>
<dbReference type="Pfam" id="PF02100">
    <property type="entry name" value="ODC_AZ"/>
    <property type="match status" value="1"/>
</dbReference>
<dbReference type="SUPFAM" id="SSF55729">
    <property type="entry name" value="Acyl-CoA N-acyltransferases (Nat)"/>
    <property type="match status" value="1"/>
</dbReference>
<dbReference type="HOGENOM" id="CLU_285302_0_0_1"/>
<dbReference type="OrthoDB" id="10266696at2759"/>
<dbReference type="EMBL" id="KE655499">
    <property type="protein sequence ID" value="EQK98133.1"/>
    <property type="molecule type" value="Genomic_DNA"/>
</dbReference>
<evidence type="ECO:0000256" key="4">
    <source>
        <dbReference type="ARBA" id="ARBA00022758"/>
    </source>
</evidence>
<evidence type="ECO:0000313" key="9">
    <source>
        <dbReference type="EMBL" id="EQK98133.1"/>
    </source>
</evidence>
<feature type="compositionally biased region" description="Polar residues" evidence="6">
    <location>
        <begin position="287"/>
        <end position="296"/>
    </location>
</feature>
<keyword evidence="5" id="KW-0479">Metal-binding</keyword>
<dbReference type="SUPFAM" id="SSF57863">
    <property type="entry name" value="ArfGap/RecO-like zinc finger"/>
    <property type="match status" value="1"/>
</dbReference>
<dbReference type="InterPro" id="IPR009060">
    <property type="entry name" value="UBA-like_sf"/>
</dbReference>
<evidence type="ECO:0000256" key="3">
    <source>
        <dbReference type="ARBA" id="ARBA00011486"/>
    </source>
</evidence>
<feature type="region of interest" description="Disordered" evidence="6">
    <location>
        <begin position="272"/>
        <end position="310"/>
    </location>
</feature>
<dbReference type="InterPro" id="IPR051718">
    <property type="entry name" value="ARF_GTPase-activating"/>
</dbReference>
<dbReference type="GO" id="GO:0005737">
    <property type="term" value="C:cytoplasm"/>
    <property type="evidence" value="ECO:0007669"/>
    <property type="project" value="TreeGrafter"/>
</dbReference>
<reference evidence="9 10" key="1">
    <citation type="journal article" date="2013" name="Chin. Sci. Bull.">
        <title>Genome survey uncovers the secrets of sex and lifestyle in caterpillar fungus.</title>
        <authorList>
            <person name="Hu X."/>
            <person name="Zhang Y."/>
            <person name="Xiao G."/>
            <person name="Zheng P."/>
            <person name="Xia Y."/>
            <person name="Zhang X."/>
            <person name="St Leger R.J."/>
            <person name="Liu X."/>
            <person name="Wang C."/>
        </authorList>
    </citation>
    <scope>NUCLEOTIDE SEQUENCE [LARGE SCALE GENOMIC DNA]</scope>
    <source>
        <strain evidence="10">Co18 / CGMCC 3.14243</strain>
        <tissue evidence="9">Fruit-body</tissue>
    </source>
</reference>
<dbReference type="AlphaFoldDB" id="T5A6E0"/>
<dbReference type="GO" id="GO:0005096">
    <property type="term" value="F:GTPase activator activity"/>
    <property type="evidence" value="ECO:0007669"/>
    <property type="project" value="InterPro"/>
</dbReference>
<keyword evidence="5" id="KW-0863">Zinc-finger</keyword>
<feature type="domain" description="Arf-GAP" evidence="8">
    <location>
        <begin position="14"/>
        <end position="123"/>
    </location>
</feature>
<dbReference type="PROSITE" id="PS50115">
    <property type="entry name" value="ARFGAP"/>
    <property type="match status" value="1"/>
</dbReference>
<dbReference type="PANTHER" id="PTHR45705:SF7">
    <property type="entry name" value="ACTIVATING PROTEIN FOR ARF, PUTATIVE (AFU_ORTHOLOGUE AFUA_4G09120)-RELATED"/>
    <property type="match status" value="1"/>
</dbReference>
<dbReference type="Proteomes" id="UP000019374">
    <property type="component" value="Unassembled WGS sequence"/>
</dbReference>
<feature type="region of interest" description="Disordered" evidence="6">
    <location>
        <begin position="689"/>
        <end position="719"/>
    </location>
</feature>
<evidence type="ECO:0000259" key="8">
    <source>
        <dbReference type="PROSITE" id="PS50115"/>
    </source>
</evidence>
<feature type="domain" description="UBA" evidence="7">
    <location>
        <begin position="209"/>
        <end position="249"/>
    </location>
</feature>
<dbReference type="GO" id="GO:0075523">
    <property type="term" value="P:viral translational frameshifting"/>
    <property type="evidence" value="ECO:0007669"/>
    <property type="project" value="UniProtKB-KW"/>
</dbReference>
<keyword evidence="4" id="KW-0688">Ribosomal frameshifting</keyword>
<sequence>MTPVLSKRQQARNEKFLQDLVQSVPGNNKCADCHMPNPAWASWSLGVFLCMRCGAIHRKLGTHISKVKSLSMDSWSNEQVDNMRKVGNVVSNQVYNPSNKRAPVPIDADEADMAMERFIRHKYVNNVPNELGKPRSPRSDEGTPPPLPPKNSTKFGFRSASSIFPLSSRAKREAKMAAVMSARSSAPSGLTNKPSKVFGATVDFDGPDEVDKKLARLRDMGFLDDQRNAIVLKGVNGSVDRAVEALVRLGEGGLPGPITSPREHALRTSRSLTPLTKPAGSPVGLSVPQNGAQERPTTASTSSTSNNPFDMMAAAQPQTAQSTGSLQHMNPYNINWADLSTNPFGRPTHQQIDLGQAFQGLAVSVPQQSLFPHRTGDVGAPGHQPQPPLQQYLSPSAPTSPYYHHQLVNFQSSMTYPQPQPANYNNNPFLTQLSSPAQALGPQQNLSVGTSPIQGGLANNPFARSPVRIASPALGQIPEQGQSNFGTASPQPMPSNSNPFLVNPTQILSQQMGQQPVGQAAWDPQSAYYQQQSEFQQRQDKASIMALYNRPYQAPPQPMAAGSSLPAQAPSIPATQAVYNALPAHSSATGQSRSVSQPLPGSTNPFMTSGATAAAAGPLSSTRHIDRDSMIMDMAWTNGRHSPDAFARLEAYASARMRPRAEGGAPVPIDADEADMAMERFIRHKYVNNVPNELGKPRSPRSDEGTPPPLPPKNSTKFGFRSASSIFPLSSRAKREAKMAAVMSARSSAPSGLTNKPSKVFGATVDFDGPDEVDKKLARLRDMGFLDDQRNAIVLKGVNGSVDRAVEALVRLGEGGLPGPITSPREHALRTSRYTHPPAPCPNHVHNHASDSSLQGRSGIPEVPTSGLPSPPTSPPLAALTSFNKLALLPKNKKRDSPGYHRLERRGGAALVIREECERFFCESMKTVFLGERGLSMYGSGLSGAYLQTPPPEDVISNALHRGADPDAPGLEVNAWMEVWDYAGGASFRAFAVNEGQEKTFFVFFDIQGVMGRDLKKALMALIELADGPLDCSHIVACIDRRLPAQEAHELTKSLQWVGFDMATLDKWAHDLDVTSKNWVFMGMEL</sequence>
<comment type="similarity">
    <text evidence="2">Belongs to the ODC antizyme family.</text>
</comment>
<name>T5A6E0_OPHSC</name>
<feature type="domain" description="UBA" evidence="7">
    <location>
        <begin position="772"/>
        <end position="812"/>
    </location>
</feature>
<dbReference type="GO" id="GO:0008270">
    <property type="term" value="F:zinc ion binding"/>
    <property type="evidence" value="ECO:0007669"/>
    <property type="project" value="UniProtKB-KW"/>
</dbReference>
<comment type="function">
    <text evidence="1">Ornithine decarboxylase (ODC) antizyme protein that negatively regulates ODC activity and intracellular polyamine biosynthesis in response to increased intracellular polyamine levels. Binds to ODC monomers, inhibiting the assembly of the functional ODC homodimer, and targets the monomers for ubiquitin-independent proteolytic destruction by the 26S proteasome.</text>
</comment>
<feature type="region of interest" description="Disordered" evidence="6">
    <location>
        <begin position="838"/>
        <end position="877"/>
    </location>
</feature>
<dbReference type="SMART" id="SM00165">
    <property type="entry name" value="UBA"/>
    <property type="match status" value="2"/>
</dbReference>
<dbReference type="InterPro" id="IPR037278">
    <property type="entry name" value="ARFGAP/RecO"/>
</dbReference>
<dbReference type="InterPro" id="IPR038581">
    <property type="entry name" value="ODC_AZ_sf"/>
</dbReference>
<dbReference type="Gene3D" id="1.10.8.10">
    <property type="entry name" value="DNA helicase RuvA subunit, C-terminal domain"/>
    <property type="match status" value="2"/>
</dbReference>
<dbReference type="GO" id="GO:0008073">
    <property type="term" value="F:ornithine decarboxylase inhibitor activity"/>
    <property type="evidence" value="ECO:0007669"/>
    <property type="project" value="InterPro"/>
</dbReference>
<proteinExistence type="inferred from homology"/>
<protein>
    <submittedName>
        <fullName evidence="9">Ornithine decarboxylase antizyme</fullName>
    </submittedName>
</protein>
<evidence type="ECO:0000256" key="1">
    <source>
        <dbReference type="ARBA" id="ARBA00002307"/>
    </source>
</evidence>
<dbReference type="InterPro" id="IPR002993">
    <property type="entry name" value="ODC_AZ"/>
</dbReference>
<evidence type="ECO:0000256" key="6">
    <source>
        <dbReference type="SAM" id="MobiDB-lite"/>
    </source>
</evidence>
<organism evidence="9 10">
    <name type="scientific">Ophiocordyceps sinensis (strain Co18 / CGMCC 3.14243)</name>
    <name type="common">Yarsagumba caterpillar fungus</name>
    <name type="synonym">Hirsutella sinensis</name>
    <dbReference type="NCBI Taxonomy" id="911162"/>
    <lineage>
        <taxon>Eukaryota</taxon>
        <taxon>Fungi</taxon>
        <taxon>Dikarya</taxon>
        <taxon>Ascomycota</taxon>
        <taxon>Pezizomycotina</taxon>
        <taxon>Sordariomycetes</taxon>
        <taxon>Hypocreomycetidae</taxon>
        <taxon>Hypocreales</taxon>
        <taxon>Ophiocordycipitaceae</taxon>
        <taxon>Ophiocordyceps</taxon>
    </lineage>
</organism>
<dbReference type="InterPro" id="IPR038508">
    <property type="entry name" value="ArfGAP_dom_sf"/>
</dbReference>
<dbReference type="Pfam" id="PF01412">
    <property type="entry name" value="ArfGap"/>
    <property type="match status" value="1"/>
</dbReference>
<dbReference type="PANTHER" id="PTHR45705">
    <property type="entry name" value="FI20236P1"/>
    <property type="match status" value="1"/>
</dbReference>
<comment type="subunit">
    <text evidence="3">Interacts with ODC and thereby sterically blocks ODC homodimerization.</text>
</comment>
<dbReference type="eggNOG" id="KOG0703">
    <property type="taxonomic scope" value="Eukaryota"/>
</dbReference>
<gene>
    <name evidence="9" type="ORF">OCS_06155</name>
</gene>
<dbReference type="Gene3D" id="1.10.220.150">
    <property type="entry name" value="Arf GTPase activating protein"/>
    <property type="match status" value="1"/>
</dbReference>
<evidence type="ECO:0000313" key="10">
    <source>
        <dbReference type="Proteomes" id="UP000019374"/>
    </source>
</evidence>